<comment type="caution">
    <text evidence="4">The sequence shown here is derived from an EMBL/GenBank/DDBJ whole genome shotgun (WGS) entry which is preliminary data.</text>
</comment>
<dbReference type="SMART" id="SM00248">
    <property type="entry name" value="ANK"/>
    <property type="match status" value="3"/>
</dbReference>
<dbReference type="InterPro" id="IPR051637">
    <property type="entry name" value="Ank_repeat_dom-contain_49"/>
</dbReference>
<evidence type="ECO:0000256" key="3">
    <source>
        <dbReference type="PROSITE-ProRule" id="PRU00023"/>
    </source>
</evidence>
<dbReference type="InterPro" id="IPR002110">
    <property type="entry name" value="Ankyrin_rpt"/>
</dbReference>
<protein>
    <submittedName>
        <fullName evidence="4">Serine/threonine-protein phosphatase 6 regulatory ankyrin repeat subunit B-like</fullName>
    </submittedName>
</protein>
<evidence type="ECO:0000313" key="5">
    <source>
        <dbReference type="Proteomes" id="UP000327157"/>
    </source>
</evidence>
<dbReference type="PANTHER" id="PTHR24180">
    <property type="entry name" value="CYCLIN-DEPENDENT KINASE INHIBITOR 2C-RELATED"/>
    <property type="match status" value="1"/>
</dbReference>
<proteinExistence type="predicted"/>
<dbReference type="InterPro" id="IPR036461">
    <property type="entry name" value="Urease_betasu_sf"/>
</dbReference>
<dbReference type="SUPFAM" id="SSF51278">
    <property type="entry name" value="Urease, beta-subunit"/>
    <property type="match status" value="1"/>
</dbReference>
<sequence>MKSYGMRLNIPAGTAKRFEWGVDADATDRALLQSSKPFLYTIVYCWGQNRYKSEPWDVNTGEAFRVGAGLAEAYSVTWCAVEYFEDSGAILHKLLQHHSPNIPHFGRTLIHHAILCNNEKAVEECLKSLASGAADFGLVNSAGFEETDSGADVDLNEQDEKGCLAAMIAAEGGYLETFKLLIDVGADINLQNKRGQTVLDSPVEFYRTQHQAVQHNATDFVLALIGRGSDVNASDADGYTPLMLAAR</sequence>
<keyword evidence="2 3" id="KW-0040">ANK repeat</keyword>
<dbReference type="InterPro" id="IPR036770">
    <property type="entry name" value="Ankyrin_rpt-contain_sf"/>
</dbReference>
<evidence type="ECO:0000256" key="2">
    <source>
        <dbReference type="ARBA" id="ARBA00023043"/>
    </source>
</evidence>
<feature type="repeat" description="ANK" evidence="3">
    <location>
        <begin position="161"/>
        <end position="193"/>
    </location>
</feature>
<dbReference type="Proteomes" id="UP000327157">
    <property type="component" value="Chromosome 16"/>
</dbReference>
<dbReference type="OrthoDB" id="194358at2759"/>
<reference evidence="4 5" key="1">
    <citation type="submission" date="2019-09" db="EMBL/GenBank/DDBJ databases">
        <authorList>
            <person name="Ou C."/>
        </authorList>
    </citation>
    <scope>NUCLEOTIDE SEQUENCE [LARGE SCALE GENOMIC DNA]</scope>
    <source>
        <strain evidence="4">S2</strain>
        <tissue evidence="4">Leaf</tissue>
    </source>
</reference>
<keyword evidence="5" id="KW-1185">Reference proteome</keyword>
<dbReference type="SUPFAM" id="SSF48403">
    <property type="entry name" value="Ankyrin repeat"/>
    <property type="match status" value="1"/>
</dbReference>
<dbReference type="Gene3D" id="1.25.40.20">
    <property type="entry name" value="Ankyrin repeat-containing domain"/>
    <property type="match status" value="2"/>
</dbReference>
<dbReference type="EMBL" id="SMOL01000160">
    <property type="protein sequence ID" value="KAB2624840.1"/>
    <property type="molecule type" value="Genomic_DNA"/>
</dbReference>
<keyword evidence="1" id="KW-0677">Repeat</keyword>
<dbReference type="Pfam" id="PF12796">
    <property type="entry name" value="Ank_2"/>
    <property type="match status" value="1"/>
</dbReference>
<evidence type="ECO:0000256" key="1">
    <source>
        <dbReference type="ARBA" id="ARBA00022737"/>
    </source>
</evidence>
<reference evidence="5" key="2">
    <citation type="submission" date="2019-10" db="EMBL/GenBank/DDBJ databases">
        <title>A de novo genome assembly of a pear dwarfing rootstock.</title>
        <authorList>
            <person name="Wang F."/>
            <person name="Wang J."/>
            <person name="Li S."/>
            <person name="Zhang Y."/>
            <person name="Fang M."/>
            <person name="Ma L."/>
            <person name="Zhao Y."/>
            <person name="Jiang S."/>
        </authorList>
    </citation>
    <scope>NUCLEOTIDE SEQUENCE [LARGE SCALE GENOMIC DNA]</scope>
</reference>
<name>A0A5N5HH87_9ROSA</name>
<accession>A0A5N5HH87</accession>
<evidence type="ECO:0000313" key="4">
    <source>
        <dbReference type="EMBL" id="KAB2624840.1"/>
    </source>
</evidence>
<dbReference type="AlphaFoldDB" id="A0A5N5HH87"/>
<reference evidence="4 5" key="3">
    <citation type="submission" date="2019-11" db="EMBL/GenBank/DDBJ databases">
        <title>A de novo genome assembly of a pear dwarfing rootstock.</title>
        <authorList>
            <person name="Wang F."/>
            <person name="Wang J."/>
            <person name="Li S."/>
            <person name="Zhang Y."/>
            <person name="Fang M."/>
            <person name="Ma L."/>
            <person name="Zhao Y."/>
            <person name="Jiang S."/>
        </authorList>
    </citation>
    <scope>NUCLEOTIDE SEQUENCE [LARGE SCALE GENOMIC DNA]</scope>
    <source>
        <strain evidence="4">S2</strain>
        <tissue evidence="4">Leaf</tissue>
    </source>
</reference>
<dbReference type="PROSITE" id="PS50297">
    <property type="entry name" value="ANK_REP_REGION"/>
    <property type="match status" value="1"/>
</dbReference>
<dbReference type="PANTHER" id="PTHR24180:SF45">
    <property type="entry name" value="POLY [ADP-RIBOSE] POLYMERASE TANKYRASE"/>
    <property type="match status" value="1"/>
</dbReference>
<gene>
    <name evidence="4" type="ORF">D8674_016500</name>
</gene>
<organism evidence="4 5">
    <name type="scientific">Pyrus ussuriensis x Pyrus communis</name>
    <dbReference type="NCBI Taxonomy" id="2448454"/>
    <lineage>
        <taxon>Eukaryota</taxon>
        <taxon>Viridiplantae</taxon>
        <taxon>Streptophyta</taxon>
        <taxon>Embryophyta</taxon>
        <taxon>Tracheophyta</taxon>
        <taxon>Spermatophyta</taxon>
        <taxon>Magnoliopsida</taxon>
        <taxon>eudicotyledons</taxon>
        <taxon>Gunneridae</taxon>
        <taxon>Pentapetalae</taxon>
        <taxon>rosids</taxon>
        <taxon>fabids</taxon>
        <taxon>Rosales</taxon>
        <taxon>Rosaceae</taxon>
        <taxon>Amygdaloideae</taxon>
        <taxon>Maleae</taxon>
        <taxon>Pyrus</taxon>
    </lineage>
</organism>
<dbReference type="PROSITE" id="PS50088">
    <property type="entry name" value="ANK_REPEAT"/>
    <property type="match status" value="1"/>
</dbReference>